<accession>A0A1I5DHZ8</accession>
<dbReference type="RefSeq" id="WP_208976638.1">
    <property type="nucleotide sequence ID" value="NZ_FOWE01000002.1"/>
</dbReference>
<dbReference type="InterPro" id="IPR015421">
    <property type="entry name" value="PyrdxlP-dep_Trfase_major"/>
</dbReference>
<evidence type="ECO:0000313" key="7">
    <source>
        <dbReference type="Proteomes" id="UP000183642"/>
    </source>
</evidence>
<gene>
    <name evidence="6" type="ORF">SAMN05660359_00794</name>
</gene>
<dbReference type="PANTHER" id="PTHR30244:SF36">
    <property type="entry name" value="3-OXO-GLUCOSE-6-PHOSPHATE:GLUTAMATE AMINOTRANSFERASE"/>
    <property type="match status" value="1"/>
</dbReference>
<protein>
    <submittedName>
        <fullName evidence="6">dTDP-4-amino-4,6-dideoxygalactose transaminase</fullName>
    </submittedName>
</protein>
<dbReference type="Proteomes" id="UP000183642">
    <property type="component" value="Unassembled WGS sequence"/>
</dbReference>
<proteinExistence type="inferred from homology"/>
<dbReference type="InterPro" id="IPR000653">
    <property type="entry name" value="DegT/StrS_aminotransferase"/>
</dbReference>
<organism evidence="6 7">
    <name type="scientific">Geodermatophilus obscurus</name>
    <dbReference type="NCBI Taxonomy" id="1861"/>
    <lineage>
        <taxon>Bacteria</taxon>
        <taxon>Bacillati</taxon>
        <taxon>Actinomycetota</taxon>
        <taxon>Actinomycetes</taxon>
        <taxon>Geodermatophilales</taxon>
        <taxon>Geodermatophilaceae</taxon>
        <taxon>Geodermatophilus</taxon>
    </lineage>
</organism>
<dbReference type="CDD" id="cd00616">
    <property type="entry name" value="AHBA_syn"/>
    <property type="match status" value="1"/>
</dbReference>
<feature type="active site" description="Proton acceptor" evidence="3">
    <location>
        <position position="195"/>
    </location>
</feature>
<name>A0A1I5DHZ8_9ACTN</name>
<reference evidence="7" key="1">
    <citation type="submission" date="2016-10" db="EMBL/GenBank/DDBJ databases">
        <authorList>
            <person name="Varghese N."/>
            <person name="Submissions S."/>
        </authorList>
    </citation>
    <scope>NUCLEOTIDE SEQUENCE [LARGE SCALE GENOMIC DNA]</scope>
    <source>
        <strain evidence="7">DSM 43161</strain>
    </source>
</reference>
<dbReference type="AlphaFoldDB" id="A0A1I5DHZ8"/>
<evidence type="ECO:0000313" key="6">
    <source>
        <dbReference type="EMBL" id="SFN98790.1"/>
    </source>
</evidence>
<dbReference type="GO" id="GO:0008483">
    <property type="term" value="F:transaminase activity"/>
    <property type="evidence" value="ECO:0007669"/>
    <property type="project" value="TreeGrafter"/>
</dbReference>
<evidence type="ECO:0000256" key="4">
    <source>
        <dbReference type="PIRSR" id="PIRSR000390-2"/>
    </source>
</evidence>
<evidence type="ECO:0000256" key="1">
    <source>
        <dbReference type="ARBA" id="ARBA00022898"/>
    </source>
</evidence>
<dbReference type="Gene3D" id="3.40.640.10">
    <property type="entry name" value="Type I PLP-dependent aspartate aminotransferase-like (Major domain)"/>
    <property type="match status" value="1"/>
</dbReference>
<dbReference type="Pfam" id="PF01041">
    <property type="entry name" value="DegT_DnrJ_EryC1"/>
    <property type="match status" value="1"/>
</dbReference>
<dbReference type="InterPro" id="IPR015422">
    <property type="entry name" value="PyrdxlP-dep_Trfase_small"/>
</dbReference>
<evidence type="ECO:0000256" key="5">
    <source>
        <dbReference type="RuleBase" id="RU004508"/>
    </source>
</evidence>
<feature type="modified residue" description="N6-(pyridoxal phosphate)lysine" evidence="4">
    <location>
        <position position="195"/>
    </location>
</feature>
<dbReference type="GO" id="GO:0000271">
    <property type="term" value="P:polysaccharide biosynthetic process"/>
    <property type="evidence" value="ECO:0007669"/>
    <property type="project" value="TreeGrafter"/>
</dbReference>
<dbReference type="PIRSF" id="PIRSF000390">
    <property type="entry name" value="PLP_StrS"/>
    <property type="match status" value="1"/>
</dbReference>
<dbReference type="GO" id="GO:0030170">
    <property type="term" value="F:pyridoxal phosphate binding"/>
    <property type="evidence" value="ECO:0007669"/>
    <property type="project" value="TreeGrafter"/>
</dbReference>
<dbReference type="Gene3D" id="3.90.1150.10">
    <property type="entry name" value="Aspartate Aminotransferase, domain 1"/>
    <property type="match status" value="1"/>
</dbReference>
<evidence type="ECO:0000256" key="2">
    <source>
        <dbReference type="ARBA" id="ARBA00037999"/>
    </source>
</evidence>
<dbReference type="PANTHER" id="PTHR30244">
    <property type="entry name" value="TRANSAMINASE"/>
    <property type="match status" value="1"/>
</dbReference>
<dbReference type="SUPFAM" id="SSF53383">
    <property type="entry name" value="PLP-dependent transferases"/>
    <property type="match status" value="1"/>
</dbReference>
<evidence type="ECO:0000256" key="3">
    <source>
        <dbReference type="PIRSR" id="PIRSR000390-1"/>
    </source>
</evidence>
<dbReference type="EMBL" id="FOWE01000002">
    <property type="protein sequence ID" value="SFN98790.1"/>
    <property type="molecule type" value="Genomic_DNA"/>
</dbReference>
<keyword evidence="7" id="KW-1185">Reference proteome</keyword>
<sequence length="381" mass="38995">MTTVDVPAVTGPVPLVDLGIQRDRVAGEVAEGFARVLATTAFVQGPDVGAFEEEFAAATGRAHCVGVGNGTDALEFALRACGLGPGDAVAVPANTFLASAEAIVRAGARPVPVDVDDEHLLLDPAALDAVAEGLRGVLPVHLFGQMAPMAAIRDVAERHGLVVVEDAAQSQGATHRGVPMGGWGTAAGTSFYPGKNLGAYGDAGAVTTDDAGVARAVRLLANHGSEVKYEHPVLGFNSRMDTLQAVVLRAKLRRLAAWNAERAEAAQRYADLLAGVPGVRLPGVAPGNEHVWHLYVVRVPARDAVLADLAAARIGAGVHYPVPVHLTGAMAGAMAGSGPGAAPVAERAAGEILSLPIFPGITAAQQERVAAELARAVVRRG</sequence>
<dbReference type="InterPro" id="IPR015424">
    <property type="entry name" value="PyrdxlP-dep_Trfase"/>
</dbReference>
<comment type="similarity">
    <text evidence="2 5">Belongs to the DegT/DnrJ/EryC1 family.</text>
</comment>
<keyword evidence="1 4" id="KW-0663">Pyridoxal phosphate</keyword>